<evidence type="ECO:0000313" key="3">
    <source>
        <dbReference type="Proteomes" id="UP001174936"/>
    </source>
</evidence>
<feature type="domain" description="NB-ARC" evidence="1">
    <location>
        <begin position="26"/>
        <end position="150"/>
    </location>
</feature>
<dbReference type="AlphaFoldDB" id="A0AA39YGI9"/>
<reference evidence="2" key="1">
    <citation type="submission" date="2023-06" db="EMBL/GenBank/DDBJ databases">
        <title>Genome-scale phylogeny and comparative genomics of the fungal order Sordariales.</title>
        <authorList>
            <consortium name="Lawrence Berkeley National Laboratory"/>
            <person name="Hensen N."/>
            <person name="Bonometti L."/>
            <person name="Westerberg I."/>
            <person name="Brannstrom I.O."/>
            <person name="Guillou S."/>
            <person name="Cros-Aarteil S."/>
            <person name="Calhoun S."/>
            <person name="Haridas S."/>
            <person name="Kuo A."/>
            <person name="Mondo S."/>
            <person name="Pangilinan J."/>
            <person name="Riley R."/>
            <person name="Labutti K."/>
            <person name="Andreopoulos B."/>
            <person name="Lipzen A."/>
            <person name="Chen C."/>
            <person name="Yanf M."/>
            <person name="Daum C."/>
            <person name="Ng V."/>
            <person name="Clum A."/>
            <person name="Steindorff A."/>
            <person name="Ohm R."/>
            <person name="Martin F."/>
            <person name="Silar P."/>
            <person name="Natvig D."/>
            <person name="Lalanne C."/>
            <person name="Gautier V."/>
            <person name="Ament-Velasquez S.L."/>
            <person name="Kruys A."/>
            <person name="Hutchinson M.I."/>
            <person name="Powell A.J."/>
            <person name="Barry K."/>
            <person name="Miller A.N."/>
            <person name="Grigoriev I.V."/>
            <person name="Debuchy R."/>
            <person name="Gladieux P."/>
            <person name="Thoren M.H."/>
            <person name="Johannesson H."/>
        </authorList>
    </citation>
    <scope>NUCLEOTIDE SEQUENCE</scope>
    <source>
        <strain evidence="2">SMH2532-1</strain>
    </source>
</reference>
<dbReference type="PANTHER" id="PTHR35205">
    <property type="entry name" value="NB-ARC AND TPR DOMAIN PROTEIN"/>
    <property type="match status" value="1"/>
</dbReference>
<dbReference type="GO" id="GO:0043531">
    <property type="term" value="F:ADP binding"/>
    <property type="evidence" value="ECO:0007669"/>
    <property type="project" value="InterPro"/>
</dbReference>
<evidence type="ECO:0000259" key="1">
    <source>
        <dbReference type="Pfam" id="PF00931"/>
    </source>
</evidence>
<dbReference type="EMBL" id="JAULSV010000002">
    <property type="protein sequence ID" value="KAK0651087.1"/>
    <property type="molecule type" value="Genomic_DNA"/>
</dbReference>
<dbReference type="GO" id="GO:0016787">
    <property type="term" value="F:hydrolase activity"/>
    <property type="evidence" value="ECO:0007669"/>
    <property type="project" value="UniProtKB-KW"/>
</dbReference>
<dbReference type="Gene3D" id="3.40.50.300">
    <property type="entry name" value="P-loop containing nucleotide triphosphate hydrolases"/>
    <property type="match status" value="1"/>
</dbReference>
<comment type="caution">
    <text evidence="2">The sequence shown here is derived from an EMBL/GenBank/DDBJ whole genome shotgun (WGS) entry which is preliminary data.</text>
</comment>
<name>A0AA39YGI9_9PEZI</name>
<keyword evidence="3" id="KW-1185">Reference proteome</keyword>
<organism evidence="2 3">
    <name type="scientific">Cercophora newfieldiana</name>
    <dbReference type="NCBI Taxonomy" id="92897"/>
    <lineage>
        <taxon>Eukaryota</taxon>
        <taxon>Fungi</taxon>
        <taxon>Dikarya</taxon>
        <taxon>Ascomycota</taxon>
        <taxon>Pezizomycotina</taxon>
        <taxon>Sordariomycetes</taxon>
        <taxon>Sordariomycetidae</taxon>
        <taxon>Sordariales</taxon>
        <taxon>Lasiosphaeriaceae</taxon>
        <taxon>Cercophora</taxon>
    </lineage>
</organism>
<keyword evidence="2" id="KW-0378">Hydrolase</keyword>
<protein>
    <submittedName>
        <fullName evidence="2">P-loop containing nucleoside triphosphate hydrolase protein</fullName>
    </submittedName>
</protein>
<proteinExistence type="predicted"/>
<dbReference type="InterPro" id="IPR027417">
    <property type="entry name" value="P-loop_NTPase"/>
</dbReference>
<dbReference type="PRINTS" id="PR00364">
    <property type="entry name" value="DISEASERSIST"/>
</dbReference>
<dbReference type="Proteomes" id="UP001174936">
    <property type="component" value="Unassembled WGS sequence"/>
</dbReference>
<gene>
    <name evidence="2" type="ORF">B0T16DRAFT_453592</name>
</gene>
<dbReference type="PANTHER" id="PTHR35205:SF1">
    <property type="entry name" value="ZU5 DOMAIN-CONTAINING PROTEIN"/>
    <property type="match status" value="1"/>
</dbReference>
<dbReference type="Pfam" id="PF00931">
    <property type="entry name" value="NB-ARC"/>
    <property type="match status" value="1"/>
</dbReference>
<dbReference type="InterPro" id="IPR002182">
    <property type="entry name" value="NB-ARC"/>
</dbReference>
<evidence type="ECO:0000313" key="2">
    <source>
        <dbReference type="EMBL" id="KAK0651087.1"/>
    </source>
</evidence>
<dbReference type="SUPFAM" id="SSF52540">
    <property type="entry name" value="P-loop containing nucleoside triphosphate hydrolases"/>
    <property type="match status" value="1"/>
</dbReference>
<sequence>MFWSGCRRPSRAAELRRGNNPGTFESGGIACCVIHGLAGMGKTQTALEYTYRYESRYDAIFWIRSETQAELSACYAAVACKLGLQESNSPAAADSDRNIEVARDWLGRTRKRWLLVFDNVEQIDDVLRFIPASHAATHGAIIITAQAPDIQPVASIFQRIELTSPDVADSVRIRFNCLEREARDPEEASEAVEIASIVGGLPLAMATIGGCMCVANTTISEVLKTT</sequence>
<accession>A0AA39YGI9</accession>